<proteinExistence type="predicted"/>
<dbReference type="Gene3D" id="3.30.420.180">
    <property type="entry name" value="CobE/GbiG C-terminal domain"/>
    <property type="match status" value="1"/>
</dbReference>
<accession>A0A1E3H2R9</accession>
<dbReference type="GO" id="GO:0009236">
    <property type="term" value="P:cobalamin biosynthetic process"/>
    <property type="evidence" value="ECO:0007669"/>
    <property type="project" value="InterPro"/>
</dbReference>
<dbReference type="OrthoDB" id="7308095at2"/>
<gene>
    <name evidence="2" type="ORF">A6302_02828</name>
</gene>
<reference evidence="2 3" key="1">
    <citation type="submission" date="2016-07" db="EMBL/GenBank/DDBJ databases">
        <title>Draft Genome Sequence of Methylobrevis pamukkalensis PK2.</title>
        <authorList>
            <person name="Vasilenko O.V."/>
            <person name="Doronina N.V."/>
            <person name="Shmareva M.N."/>
            <person name="Tarlachkov S.V."/>
            <person name="Mustakhimov I."/>
            <person name="Trotsenko Y.A."/>
        </authorList>
    </citation>
    <scope>NUCLEOTIDE SEQUENCE [LARGE SCALE GENOMIC DNA]</scope>
    <source>
        <strain evidence="2 3">PK2</strain>
    </source>
</reference>
<evidence type="ECO:0000313" key="3">
    <source>
        <dbReference type="Proteomes" id="UP000094622"/>
    </source>
</evidence>
<name>A0A1E3H2R9_9HYPH</name>
<dbReference type="PANTHER" id="PTHR37477:SF1">
    <property type="entry name" value="COBALT-PRECORRIN-5A HYDROLASE"/>
    <property type="match status" value="1"/>
</dbReference>
<evidence type="ECO:0000313" key="2">
    <source>
        <dbReference type="EMBL" id="ODN69841.1"/>
    </source>
</evidence>
<dbReference type="SUPFAM" id="SSF159664">
    <property type="entry name" value="CobE/GbiG C-terminal domain-like"/>
    <property type="match status" value="1"/>
</dbReference>
<keyword evidence="3" id="KW-1185">Reference proteome</keyword>
<dbReference type="PANTHER" id="PTHR37477">
    <property type="entry name" value="COBALT-PRECORRIN-5A HYDROLASE"/>
    <property type="match status" value="1"/>
</dbReference>
<dbReference type="RefSeq" id="WP_069307323.1">
    <property type="nucleotide sequence ID" value="NZ_MCRJ01000071.1"/>
</dbReference>
<dbReference type="InterPro" id="IPR052553">
    <property type="entry name" value="CbiG_hydrolase"/>
</dbReference>
<protein>
    <submittedName>
        <fullName evidence="2">Cobalamin biosynthesis protein CbiG</fullName>
    </submittedName>
</protein>
<dbReference type="Proteomes" id="UP000094622">
    <property type="component" value="Unassembled WGS sequence"/>
</dbReference>
<sequence>MTDSSGTDQRLAIGIGCRSGIAPEAVVALVETAIARLAPEHAATPAALFTTRAKLAEIALAQAAAVLGLALVHLPEADLQAVSERAVTSSERVIALFGVPSVAECAALAGAGPGARLVLPRLSENGVTCAIAIGGPS</sequence>
<evidence type="ECO:0000259" key="1">
    <source>
        <dbReference type="Pfam" id="PF01890"/>
    </source>
</evidence>
<dbReference type="InterPro" id="IPR002750">
    <property type="entry name" value="CobE/GbiG_C"/>
</dbReference>
<comment type="caution">
    <text evidence="2">The sequence shown here is derived from an EMBL/GenBank/DDBJ whole genome shotgun (WGS) entry which is preliminary data.</text>
</comment>
<feature type="domain" description="CobE/GbiG C-terminal" evidence="1">
    <location>
        <begin position="11"/>
        <end position="132"/>
    </location>
</feature>
<organism evidence="2 3">
    <name type="scientific">Methylobrevis pamukkalensis</name>
    <dbReference type="NCBI Taxonomy" id="1439726"/>
    <lineage>
        <taxon>Bacteria</taxon>
        <taxon>Pseudomonadati</taxon>
        <taxon>Pseudomonadota</taxon>
        <taxon>Alphaproteobacteria</taxon>
        <taxon>Hyphomicrobiales</taxon>
        <taxon>Pleomorphomonadaceae</taxon>
        <taxon>Methylobrevis</taxon>
    </lineage>
</organism>
<dbReference type="Pfam" id="PF01890">
    <property type="entry name" value="CbiG_C"/>
    <property type="match status" value="1"/>
</dbReference>
<dbReference type="InterPro" id="IPR036518">
    <property type="entry name" value="CobE/GbiG_C_sf"/>
</dbReference>
<dbReference type="EMBL" id="MCRJ01000071">
    <property type="protein sequence ID" value="ODN69841.1"/>
    <property type="molecule type" value="Genomic_DNA"/>
</dbReference>
<dbReference type="AlphaFoldDB" id="A0A1E3H2R9"/>